<feature type="transmembrane region" description="Helical" evidence="1">
    <location>
        <begin position="50"/>
        <end position="73"/>
    </location>
</feature>
<evidence type="ECO:0000313" key="3">
    <source>
        <dbReference type="Proteomes" id="UP001059295"/>
    </source>
</evidence>
<proteinExistence type="predicted"/>
<dbReference type="EMBL" id="CP102294">
    <property type="protein sequence ID" value="UWN56443.1"/>
    <property type="molecule type" value="Genomic_DNA"/>
</dbReference>
<dbReference type="GeneID" id="82891499"/>
<name>A0ABY5UWM0_9BACT</name>
<feature type="transmembrane region" description="Helical" evidence="1">
    <location>
        <begin position="85"/>
        <end position="113"/>
    </location>
</feature>
<accession>A0ABY5UWM0</accession>
<dbReference type="Proteomes" id="UP001059295">
    <property type="component" value="Chromosome"/>
</dbReference>
<gene>
    <name evidence="2" type="ORF">NQ491_07155</name>
</gene>
<keyword evidence="1" id="KW-1133">Transmembrane helix</keyword>
<reference evidence="2" key="1">
    <citation type="journal article" date="2022" name="Cell">
        <title>Design, construction, and in vivo augmentation of a complex gut microbiome.</title>
        <authorList>
            <person name="Cheng A.G."/>
            <person name="Ho P.Y."/>
            <person name="Aranda-Diaz A."/>
            <person name="Jain S."/>
            <person name="Yu F.B."/>
            <person name="Meng X."/>
            <person name="Wang M."/>
            <person name="Iakiviak M."/>
            <person name="Nagashima K."/>
            <person name="Zhao A."/>
            <person name="Murugkar P."/>
            <person name="Patil A."/>
            <person name="Atabakhsh K."/>
            <person name="Weakley A."/>
            <person name="Yan J."/>
            <person name="Brumbaugh A.R."/>
            <person name="Higginbottom S."/>
            <person name="Dimas A."/>
            <person name="Shiver A.L."/>
            <person name="Deutschbauer A."/>
            <person name="Neff N."/>
            <person name="Sonnenburg J.L."/>
            <person name="Huang K.C."/>
            <person name="Fischbach M.A."/>
        </authorList>
    </citation>
    <scope>NUCLEOTIDE SEQUENCE</scope>
    <source>
        <strain evidence="2">AP11</strain>
    </source>
</reference>
<evidence type="ECO:0000256" key="1">
    <source>
        <dbReference type="SAM" id="Phobius"/>
    </source>
</evidence>
<protein>
    <submittedName>
        <fullName evidence="2">DUF456 domain-containing protein</fullName>
    </submittedName>
</protein>
<dbReference type="InterPro" id="IPR007403">
    <property type="entry name" value="DUF456"/>
</dbReference>
<dbReference type="RefSeq" id="WP_019246252.1">
    <property type="nucleotide sequence ID" value="NZ_CAPH01000013.1"/>
</dbReference>
<dbReference type="PANTHER" id="PTHR39165:SF1">
    <property type="entry name" value="DUF456 DOMAIN-CONTAINING PROTEIN"/>
    <property type="match status" value="1"/>
</dbReference>
<keyword evidence="3" id="KW-1185">Reference proteome</keyword>
<evidence type="ECO:0000313" key="2">
    <source>
        <dbReference type="EMBL" id="UWN56443.1"/>
    </source>
</evidence>
<organism evidence="2 3">
    <name type="scientific">Alistipes ihumii AP11</name>
    <dbReference type="NCBI Taxonomy" id="1211813"/>
    <lineage>
        <taxon>Bacteria</taxon>
        <taxon>Pseudomonadati</taxon>
        <taxon>Bacteroidota</taxon>
        <taxon>Bacteroidia</taxon>
        <taxon>Bacteroidales</taxon>
        <taxon>Rikenellaceae</taxon>
        <taxon>Alistipes</taxon>
    </lineage>
</organism>
<dbReference type="PANTHER" id="PTHR39165">
    <property type="entry name" value="IG HYPOTHETICAL 17883"/>
    <property type="match status" value="1"/>
</dbReference>
<keyword evidence="1" id="KW-0472">Membrane</keyword>
<keyword evidence="1" id="KW-0812">Transmembrane</keyword>
<sequence>MSVLLIVLAVLCILVGIAGCILPVLPGPPLSFVALLLMRWSGAAEFDSRFLTIWGLATLAVTVLDYLLPAWLARRFGGSKQAARGSLVGLIVGMVFFPPAGLIVGAFVGAFVGELIHDGSDKLRALRVAVSSFAAFILGTGMKLAVSLAIGFYVIRALFV</sequence>
<dbReference type="Pfam" id="PF04306">
    <property type="entry name" value="DUF456"/>
    <property type="match status" value="1"/>
</dbReference>
<feature type="transmembrane region" description="Helical" evidence="1">
    <location>
        <begin position="133"/>
        <end position="155"/>
    </location>
</feature>